<keyword evidence="1" id="KW-0560">Oxidoreductase</keyword>
<dbReference type="NCBIfam" id="TIGR02827">
    <property type="entry name" value="RNR_anaer_Bdell"/>
    <property type="match status" value="1"/>
</dbReference>
<dbReference type="GO" id="GO:0031250">
    <property type="term" value="C:anaerobic ribonucleoside-triphosphate reductase complex"/>
    <property type="evidence" value="ECO:0007669"/>
    <property type="project" value="TreeGrafter"/>
</dbReference>
<dbReference type="Proteomes" id="UP000032483">
    <property type="component" value="Unassembled WGS sequence"/>
</dbReference>
<evidence type="ECO:0000313" key="2">
    <source>
        <dbReference type="Proteomes" id="UP000032483"/>
    </source>
</evidence>
<dbReference type="GeneID" id="42855633"/>
<name>A0A0D8J388_9FIRM</name>
<dbReference type="RefSeq" id="WP_050004526.1">
    <property type="nucleotide sequence ID" value="NZ_JXXK01000002.1"/>
</dbReference>
<dbReference type="GO" id="GO:0004748">
    <property type="term" value="F:ribonucleoside-diphosphate reductase activity, thioredoxin disulfide as acceptor"/>
    <property type="evidence" value="ECO:0007669"/>
    <property type="project" value="TreeGrafter"/>
</dbReference>
<dbReference type="GO" id="GO:0009265">
    <property type="term" value="P:2'-deoxyribonucleotide biosynthetic process"/>
    <property type="evidence" value="ECO:0007669"/>
    <property type="project" value="TreeGrafter"/>
</dbReference>
<dbReference type="Pfam" id="PF13597">
    <property type="entry name" value="NRDD"/>
    <property type="match status" value="1"/>
</dbReference>
<dbReference type="AlphaFoldDB" id="A0A0D8J388"/>
<dbReference type="GO" id="GO:0008998">
    <property type="term" value="F:ribonucleoside-triphosphate reductase (thioredoxin) activity"/>
    <property type="evidence" value="ECO:0007669"/>
    <property type="project" value="UniProtKB-EC"/>
</dbReference>
<evidence type="ECO:0000313" key="1">
    <source>
        <dbReference type="EMBL" id="KJF41209.1"/>
    </source>
</evidence>
<dbReference type="InterPro" id="IPR012833">
    <property type="entry name" value="NrdD"/>
</dbReference>
<keyword evidence="2" id="KW-1185">Reference proteome</keyword>
<dbReference type="EC" id="1.17.4.2" evidence="1"/>
<comment type="caution">
    <text evidence="1">The sequence shown here is derived from an EMBL/GenBank/DDBJ whole genome shotgun (WGS) entry which is preliminary data.</text>
</comment>
<protein>
    <submittedName>
        <fullName evidence="1">Ribonucleoside-triphosphate reductase</fullName>
        <ecNumber evidence="1">1.17.4.2</ecNumber>
    </submittedName>
</protein>
<dbReference type="SUPFAM" id="SSF51998">
    <property type="entry name" value="PFL-like glycyl radical enzymes"/>
    <property type="match status" value="1"/>
</dbReference>
<gene>
    <name evidence="1" type="ORF">TQ39_03145</name>
</gene>
<proteinExistence type="predicted"/>
<dbReference type="PANTHER" id="PTHR21075:SF0">
    <property type="entry name" value="ANAEROBIC RIBONUCLEOSIDE-TRIPHOSPHATE REDUCTASE"/>
    <property type="match status" value="1"/>
</dbReference>
<sequence length="614" mass="70190">MNYKKELRRYQPYLDYIKEYSCSLNAASGSKVDANANVENKNVTTLTGELYKKDGIGINRLRMYQKLAEMFGEKYAERYIDQLENHEIYKHDETNPLLPYCVSITMYPFLFDGLRNLGGGSGAPHNLDSFAGSFINLCFAIASQFAGAVSTPEFLSYMDYFVRKEYGDDYYLHADTVVDLSSRRRTIDKVICDKFEQIVYSLNQPAAARSFQSIFWNIAYFDKPYFNGLFENFVFPDGSTMKWDSVSWLQKRFMKWFNKERCKQILTFPVETLNLLDNGENYVDTEWADFAAEMLSEGHSFFNYHSSSVDSLASCCRLRNELQDNTFSFTLGAGGVSTGSKCVITINMNRLIQNAVRNDKDIKVALSGQVDDVHKYLLAYDALLQDSFNAKLLPVYDAGYISLEKQFLTIGINGLVEGAEYLGYSISPDDNEYCNFVNELLSVIYQKNKAARTSDVMFNTEYVPAENLGVKNSKWDKEDGYFSPRECYNSYFYLVDDVDTTPIDKFILHGKTMTGNLDGGAALHLNLDEHLSKEQYKHLMKVAIKTGCSYWTVNVPNTICNDCGHISKHHLDHCEKCGSKNIDYATRVIGYLKRVSNFSEARQKEAKKRYYAKA</sequence>
<dbReference type="GO" id="GO:0006260">
    <property type="term" value="P:DNA replication"/>
    <property type="evidence" value="ECO:0007669"/>
    <property type="project" value="InterPro"/>
</dbReference>
<dbReference type="NCBIfam" id="NF006127">
    <property type="entry name" value="PRK08271.1"/>
    <property type="match status" value="1"/>
</dbReference>
<dbReference type="EMBL" id="JXXK01000002">
    <property type="protein sequence ID" value="KJF41209.1"/>
    <property type="molecule type" value="Genomic_DNA"/>
</dbReference>
<dbReference type="PANTHER" id="PTHR21075">
    <property type="entry name" value="ANAEROBIC RIBONUCLEOSIDE-TRIPHOSPHATE REDUCTASE"/>
    <property type="match status" value="1"/>
</dbReference>
<dbReference type="PATRIC" id="fig|1550024.3.peg.705"/>
<accession>A0A0D8J388</accession>
<dbReference type="Gene3D" id="3.20.70.20">
    <property type="match status" value="1"/>
</dbReference>
<organism evidence="1 2">
    <name type="scientific">Ruthenibacterium lactatiformans</name>
    <dbReference type="NCBI Taxonomy" id="1550024"/>
    <lineage>
        <taxon>Bacteria</taxon>
        <taxon>Bacillati</taxon>
        <taxon>Bacillota</taxon>
        <taxon>Clostridia</taxon>
        <taxon>Eubacteriales</taxon>
        <taxon>Oscillospiraceae</taxon>
        <taxon>Ruthenibacterium</taxon>
    </lineage>
</organism>
<reference evidence="1" key="1">
    <citation type="submission" date="2015-02" db="EMBL/GenBank/DDBJ databases">
        <title>A novel member of the family Ruminococcaceae isolated from human feces.</title>
        <authorList>
            <person name="Shkoporov A.N."/>
            <person name="Chaplin A.V."/>
            <person name="Motuzova O.V."/>
            <person name="Kafarskaia L.I."/>
            <person name="Khokhlova E.V."/>
            <person name="Efimov B.A."/>
        </authorList>
    </citation>
    <scope>NUCLEOTIDE SEQUENCE [LARGE SCALE GENOMIC DNA]</scope>
    <source>
        <strain evidence="1">585-1</strain>
    </source>
</reference>